<dbReference type="InterPro" id="IPR036938">
    <property type="entry name" value="PAP2/HPO_sf"/>
</dbReference>
<evidence type="ECO:0000256" key="1">
    <source>
        <dbReference type="ARBA" id="ARBA00004651"/>
    </source>
</evidence>
<keyword evidence="3 7" id="KW-0812">Transmembrane</keyword>
<dbReference type="SMART" id="SM00014">
    <property type="entry name" value="acidPPc"/>
    <property type="match status" value="1"/>
</dbReference>
<evidence type="ECO:0000313" key="9">
    <source>
        <dbReference type="EMBL" id="MFB9468387.1"/>
    </source>
</evidence>
<dbReference type="InterPro" id="IPR000326">
    <property type="entry name" value="PAP2/HPO"/>
</dbReference>
<reference evidence="9 10" key="1">
    <citation type="submission" date="2024-09" db="EMBL/GenBank/DDBJ databases">
        <authorList>
            <person name="Sun Q."/>
            <person name="Mori K."/>
        </authorList>
    </citation>
    <scope>NUCLEOTIDE SEQUENCE [LARGE SCALE GENOMIC DNA]</scope>
    <source>
        <strain evidence="9 10">JCM 3324</strain>
    </source>
</reference>
<evidence type="ECO:0000256" key="2">
    <source>
        <dbReference type="ARBA" id="ARBA00022475"/>
    </source>
</evidence>
<feature type="domain" description="Phosphatidic acid phosphatase type 2/haloperoxidase" evidence="8">
    <location>
        <begin position="50"/>
        <end position="161"/>
    </location>
</feature>
<evidence type="ECO:0000256" key="7">
    <source>
        <dbReference type="SAM" id="Phobius"/>
    </source>
</evidence>
<dbReference type="EMBL" id="JBHMCF010000003">
    <property type="protein sequence ID" value="MFB9468387.1"/>
    <property type="molecule type" value="Genomic_DNA"/>
</dbReference>
<dbReference type="Proteomes" id="UP001589568">
    <property type="component" value="Unassembled WGS sequence"/>
</dbReference>
<dbReference type="RefSeq" id="WP_364378929.1">
    <property type="nucleotide sequence ID" value="NZ_JBHMCF010000003.1"/>
</dbReference>
<dbReference type="SUPFAM" id="SSF48317">
    <property type="entry name" value="Acid phosphatase/Vanadium-dependent haloperoxidase"/>
    <property type="match status" value="1"/>
</dbReference>
<keyword evidence="10" id="KW-1185">Reference proteome</keyword>
<keyword evidence="5 7" id="KW-1133">Transmembrane helix</keyword>
<comment type="subcellular location">
    <subcellularLocation>
        <location evidence="1">Cell membrane</location>
        <topology evidence="1">Multi-pass membrane protein</topology>
    </subcellularLocation>
</comment>
<evidence type="ECO:0000256" key="5">
    <source>
        <dbReference type="ARBA" id="ARBA00022989"/>
    </source>
</evidence>
<feature type="transmembrane region" description="Helical" evidence="7">
    <location>
        <begin position="26"/>
        <end position="43"/>
    </location>
</feature>
<keyword evidence="6 7" id="KW-0472">Membrane</keyword>
<feature type="transmembrane region" description="Helical" evidence="7">
    <location>
        <begin position="50"/>
        <end position="67"/>
    </location>
</feature>
<evidence type="ECO:0000259" key="8">
    <source>
        <dbReference type="SMART" id="SM00014"/>
    </source>
</evidence>
<feature type="transmembrane region" description="Helical" evidence="7">
    <location>
        <begin position="102"/>
        <end position="120"/>
    </location>
</feature>
<gene>
    <name evidence="9" type="ORF">ACFFR3_02645</name>
</gene>
<proteinExistence type="predicted"/>
<keyword evidence="2" id="KW-1003">Cell membrane</keyword>
<comment type="caution">
    <text evidence="9">The sequence shown here is derived from an EMBL/GenBank/DDBJ whole genome shotgun (WGS) entry which is preliminary data.</text>
</comment>
<organism evidence="9 10">
    <name type="scientific">Nonomuraea salmonea</name>
    <dbReference type="NCBI Taxonomy" id="46181"/>
    <lineage>
        <taxon>Bacteria</taxon>
        <taxon>Bacillati</taxon>
        <taxon>Actinomycetota</taxon>
        <taxon>Actinomycetes</taxon>
        <taxon>Streptosporangiales</taxon>
        <taxon>Streptosporangiaceae</taxon>
        <taxon>Nonomuraea</taxon>
    </lineage>
</organism>
<evidence type="ECO:0000256" key="3">
    <source>
        <dbReference type="ARBA" id="ARBA00022692"/>
    </source>
</evidence>
<evidence type="ECO:0000256" key="6">
    <source>
        <dbReference type="ARBA" id="ARBA00023136"/>
    </source>
</evidence>
<keyword evidence="4" id="KW-0378">Hydrolase</keyword>
<evidence type="ECO:0000313" key="10">
    <source>
        <dbReference type="Proteomes" id="UP001589568"/>
    </source>
</evidence>
<dbReference type="PANTHER" id="PTHR14969">
    <property type="entry name" value="SPHINGOSINE-1-PHOSPHATE PHOSPHOHYDROLASE"/>
    <property type="match status" value="1"/>
</dbReference>
<dbReference type="Pfam" id="PF01569">
    <property type="entry name" value="PAP2"/>
    <property type="match status" value="1"/>
</dbReference>
<dbReference type="PANTHER" id="PTHR14969:SF62">
    <property type="entry name" value="DECAPRENYLPHOSPHORYL-5-PHOSPHORIBOSE PHOSPHATASE RV3807C-RELATED"/>
    <property type="match status" value="1"/>
</dbReference>
<sequence length="203" mass="21541">MYHDIVDFALSTPAWLHTVAEVGTDAGLFLFALLFVVAAVRAWRGPARDLALVVAGPAGIVLAYVLSEVVKVLVKEDRPCRGGIATIAACPPLDDWSFPSNHSVIAAGAAATLVLCWRALAWAVFPLAALMAFSRVFVGVHYPHDVAGGFLFGLALAPLFALLLVGAITPAVRLLRARLPRYFPESANPSVAAINRSRMPGSE</sequence>
<dbReference type="Gene3D" id="1.20.144.10">
    <property type="entry name" value="Phosphatidic acid phosphatase type 2/haloperoxidase"/>
    <property type="match status" value="1"/>
</dbReference>
<feature type="transmembrane region" description="Helical" evidence="7">
    <location>
        <begin position="150"/>
        <end position="172"/>
    </location>
</feature>
<name>A0ABV5NDM0_9ACTN</name>
<evidence type="ECO:0000256" key="4">
    <source>
        <dbReference type="ARBA" id="ARBA00022801"/>
    </source>
</evidence>
<accession>A0ABV5NDM0</accession>
<protein>
    <submittedName>
        <fullName evidence="9">Phosphatase PAP2 family protein</fullName>
    </submittedName>
</protein>